<dbReference type="GO" id="GO:0006298">
    <property type="term" value="P:mismatch repair"/>
    <property type="evidence" value="ECO:0007669"/>
    <property type="project" value="InterPro"/>
</dbReference>
<dbReference type="GO" id="GO:0030983">
    <property type="term" value="F:mismatched DNA binding"/>
    <property type="evidence" value="ECO:0007669"/>
    <property type="project" value="InterPro"/>
</dbReference>
<evidence type="ECO:0000313" key="1">
    <source>
        <dbReference type="EMBL" id="MBA4666549.1"/>
    </source>
</evidence>
<dbReference type="PANTHER" id="PTHR48466">
    <property type="entry name" value="OS10G0509000 PROTEIN-RELATED"/>
    <property type="match status" value="1"/>
</dbReference>
<dbReference type="EMBL" id="GISG01231927">
    <property type="protein sequence ID" value="MBA4666549.1"/>
    <property type="molecule type" value="Transcribed_RNA"/>
</dbReference>
<dbReference type="GO" id="GO:0140664">
    <property type="term" value="F:ATP-dependent DNA damage sensor activity"/>
    <property type="evidence" value="ECO:0007669"/>
    <property type="project" value="InterPro"/>
</dbReference>
<accession>A0A7C9ERL5</accession>
<protein>
    <submittedName>
        <fullName evidence="1">Uncharacterized protein</fullName>
    </submittedName>
</protein>
<dbReference type="AlphaFoldDB" id="A0A7C9ERL5"/>
<dbReference type="GO" id="GO:0005524">
    <property type="term" value="F:ATP binding"/>
    <property type="evidence" value="ECO:0007669"/>
    <property type="project" value="InterPro"/>
</dbReference>
<name>A0A7C9ERL5_OPUST</name>
<dbReference type="InterPro" id="IPR045076">
    <property type="entry name" value="MutS"/>
</dbReference>
<reference evidence="1" key="2">
    <citation type="submission" date="2020-07" db="EMBL/GenBank/DDBJ databases">
        <authorList>
            <person name="Vera ALvarez R."/>
            <person name="Arias-Moreno D.M."/>
            <person name="Jimenez-Jacinto V."/>
            <person name="Jimenez-Bremont J.F."/>
            <person name="Swaminathan K."/>
            <person name="Moose S.P."/>
            <person name="Guerrero-Gonzalez M.L."/>
            <person name="Marino-Ramirez L."/>
            <person name="Landsman D."/>
            <person name="Rodriguez-Kessler M."/>
            <person name="Delgado-Sanchez P."/>
        </authorList>
    </citation>
    <scope>NUCLEOTIDE SEQUENCE</scope>
    <source>
        <tissue evidence="1">Cladode</tissue>
    </source>
</reference>
<dbReference type="PANTHER" id="PTHR48466:SF2">
    <property type="entry name" value="OS10G0509000 PROTEIN"/>
    <property type="match status" value="1"/>
</dbReference>
<reference evidence="1" key="1">
    <citation type="journal article" date="2013" name="J. Plant Res.">
        <title>Effect of fungi and light on seed germination of three Opuntia species from semiarid lands of central Mexico.</title>
        <authorList>
            <person name="Delgado-Sanchez P."/>
            <person name="Jimenez-Bremont J.F."/>
            <person name="Guerrero-Gonzalez Mde L."/>
            <person name="Flores J."/>
        </authorList>
    </citation>
    <scope>NUCLEOTIDE SEQUENCE</scope>
    <source>
        <tissue evidence="1">Cladode</tissue>
    </source>
</reference>
<proteinExistence type="predicted"/>
<organism evidence="1">
    <name type="scientific">Opuntia streptacantha</name>
    <name type="common">Prickly pear cactus</name>
    <name type="synonym">Opuntia cardona</name>
    <dbReference type="NCBI Taxonomy" id="393608"/>
    <lineage>
        <taxon>Eukaryota</taxon>
        <taxon>Viridiplantae</taxon>
        <taxon>Streptophyta</taxon>
        <taxon>Embryophyta</taxon>
        <taxon>Tracheophyta</taxon>
        <taxon>Spermatophyta</taxon>
        <taxon>Magnoliopsida</taxon>
        <taxon>eudicotyledons</taxon>
        <taxon>Gunneridae</taxon>
        <taxon>Pentapetalae</taxon>
        <taxon>Caryophyllales</taxon>
        <taxon>Cactineae</taxon>
        <taxon>Cactaceae</taxon>
        <taxon>Opuntioideae</taxon>
        <taxon>Opuntia</taxon>
    </lineage>
</organism>
<sequence length="159" mass="17665">MDFTRVDTLLVRSAIDNARRDSTVDGREALAVAALLQFSEALQINIRTAIKENADMHKRFMPLAELILDWFTSKSLVRSILQVIGGDGSIKDSASPRLKQARWRVLDLESKLSQLINAIIANENNGTMSLEASNINGRWCIKSGIDPVANFNGLLLSRR</sequence>